<evidence type="ECO:0000313" key="2">
    <source>
        <dbReference type="Proteomes" id="UP000077164"/>
    </source>
</evidence>
<comment type="caution">
    <text evidence="1">The sequence shown here is derived from an EMBL/GenBank/DDBJ whole genome shotgun (WGS) entry which is preliminary data.</text>
</comment>
<proteinExistence type="predicted"/>
<gene>
    <name evidence="1" type="ORF">FBFR_05280</name>
</gene>
<dbReference type="AlphaFoldDB" id="A0A167XZW5"/>
<reference evidence="1 2" key="1">
    <citation type="submission" date="2016-03" db="EMBL/GenBank/DDBJ databases">
        <title>Draft genome sequence of Flavobacterium fryxellicola DSM 16209.</title>
        <authorList>
            <person name="Shin S.-K."/>
            <person name="Yi H."/>
        </authorList>
    </citation>
    <scope>NUCLEOTIDE SEQUENCE [LARGE SCALE GENOMIC DNA]</scope>
    <source>
        <strain evidence="1 2">DSM 16209</strain>
    </source>
</reference>
<sequence>MSEKSKKQFGVWMDTHHATIVGRENVDSGDFVILGHETVDGQGYNTSENAANNAERDLLRKLFKNITAHMQNVDELHVTGTGTAQEQFINYLKDTAQYKNVETTESTSNKMSDESLLEYVATQFN</sequence>
<accession>A0A167XZW5</accession>
<keyword evidence="2" id="KW-1185">Reference proteome</keyword>
<protein>
    <submittedName>
        <fullName evidence="1">Uncharacterized protein</fullName>
    </submittedName>
</protein>
<dbReference type="SUPFAM" id="SSF53137">
    <property type="entry name" value="Translational machinery components"/>
    <property type="match status" value="1"/>
</dbReference>
<evidence type="ECO:0000313" key="1">
    <source>
        <dbReference type="EMBL" id="OAB28873.1"/>
    </source>
</evidence>
<dbReference type="RefSeq" id="WP_066077868.1">
    <property type="nucleotide sequence ID" value="NZ_FRDK01000002.1"/>
</dbReference>
<name>A0A167XZW5_9FLAO</name>
<dbReference type="EMBL" id="LVJE01000010">
    <property type="protein sequence ID" value="OAB28873.1"/>
    <property type="molecule type" value="Genomic_DNA"/>
</dbReference>
<organism evidence="1 2">
    <name type="scientific">Flavobacterium fryxellicola</name>
    <dbReference type="NCBI Taxonomy" id="249352"/>
    <lineage>
        <taxon>Bacteria</taxon>
        <taxon>Pseudomonadati</taxon>
        <taxon>Bacteroidota</taxon>
        <taxon>Flavobacteriia</taxon>
        <taxon>Flavobacteriales</taxon>
        <taxon>Flavobacteriaceae</taxon>
        <taxon>Flavobacterium</taxon>
    </lineage>
</organism>
<dbReference type="Proteomes" id="UP000077164">
    <property type="component" value="Unassembled WGS sequence"/>
</dbReference>
<dbReference type="OrthoDB" id="1122364at2"/>